<comment type="caution">
    <text evidence="1">The sequence shown here is derived from an EMBL/GenBank/DDBJ whole genome shotgun (WGS) entry which is preliminary data.</text>
</comment>
<sequence length="233" mass="25510">MVPSKRANFQSGVHVLDPAEDEVRVDIRTTPVGARLLIQAVCWKIADQTQLPVSVERPFPKILGPPIGEEPKTWTLAKICRDRAMGRRVVWMTTIFSLHLEAATDRPPTRKRCPLCHTPAPAPDPAPICESMLSQTGRSVPRATECSRAASGPTGLRSHEWLLAILLLGPVSQAMRLPWHTPTPLAREQGDPNSEKLYGKALECLDRSLPLIDGTARLAHSRTLAASMLSGLT</sequence>
<evidence type="ECO:0000313" key="2">
    <source>
        <dbReference type="Proteomes" id="UP001275084"/>
    </source>
</evidence>
<reference evidence="1" key="1">
    <citation type="journal article" date="2023" name="Mol. Phylogenet. Evol.">
        <title>Genome-scale phylogeny and comparative genomics of the fungal order Sordariales.</title>
        <authorList>
            <person name="Hensen N."/>
            <person name="Bonometti L."/>
            <person name="Westerberg I."/>
            <person name="Brannstrom I.O."/>
            <person name="Guillou S."/>
            <person name="Cros-Aarteil S."/>
            <person name="Calhoun S."/>
            <person name="Haridas S."/>
            <person name="Kuo A."/>
            <person name="Mondo S."/>
            <person name="Pangilinan J."/>
            <person name="Riley R."/>
            <person name="LaButti K."/>
            <person name="Andreopoulos B."/>
            <person name="Lipzen A."/>
            <person name="Chen C."/>
            <person name="Yan M."/>
            <person name="Daum C."/>
            <person name="Ng V."/>
            <person name="Clum A."/>
            <person name="Steindorff A."/>
            <person name="Ohm R.A."/>
            <person name="Martin F."/>
            <person name="Silar P."/>
            <person name="Natvig D.O."/>
            <person name="Lalanne C."/>
            <person name="Gautier V."/>
            <person name="Ament-Velasquez S.L."/>
            <person name="Kruys A."/>
            <person name="Hutchinson M.I."/>
            <person name="Powell A.J."/>
            <person name="Barry K."/>
            <person name="Miller A.N."/>
            <person name="Grigoriev I.V."/>
            <person name="Debuchy R."/>
            <person name="Gladieux P."/>
            <person name="Hiltunen Thoren M."/>
            <person name="Johannesson H."/>
        </authorList>
    </citation>
    <scope>NUCLEOTIDE SEQUENCE</scope>
    <source>
        <strain evidence="1">CBS 955.72</strain>
    </source>
</reference>
<reference evidence="1" key="2">
    <citation type="submission" date="2023-06" db="EMBL/GenBank/DDBJ databases">
        <authorList>
            <consortium name="Lawrence Berkeley National Laboratory"/>
            <person name="Haridas S."/>
            <person name="Hensen N."/>
            <person name="Bonometti L."/>
            <person name="Westerberg I."/>
            <person name="Brannstrom I.O."/>
            <person name="Guillou S."/>
            <person name="Cros-Aarteil S."/>
            <person name="Calhoun S."/>
            <person name="Kuo A."/>
            <person name="Mondo S."/>
            <person name="Pangilinan J."/>
            <person name="Riley R."/>
            <person name="Labutti K."/>
            <person name="Andreopoulos B."/>
            <person name="Lipzen A."/>
            <person name="Chen C."/>
            <person name="Yanf M."/>
            <person name="Daum C."/>
            <person name="Ng V."/>
            <person name="Clum A."/>
            <person name="Steindorff A."/>
            <person name="Ohm R."/>
            <person name="Martin F."/>
            <person name="Silar P."/>
            <person name="Natvig D."/>
            <person name="Lalanne C."/>
            <person name="Gautier V."/>
            <person name="Ament-Velasquez S.L."/>
            <person name="Kruys A."/>
            <person name="Hutchinson M.I."/>
            <person name="Powell A.J."/>
            <person name="Barry K."/>
            <person name="Miller A.N."/>
            <person name="Grigoriev I.V."/>
            <person name="Debuchy R."/>
            <person name="Gladieux P."/>
            <person name="Thoren M.H."/>
            <person name="Johannesson H."/>
        </authorList>
    </citation>
    <scope>NUCLEOTIDE SEQUENCE</scope>
    <source>
        <strain evidence="1">CBS 955.72</strain>
    </source>
</reference>
<dbReference type="Proteomes" id="UP001275084">
    <property type="component" value="Unassembled WGS sequence"/>
</dbReference>
<organism evidence="1 2">
    <name type="scientific">Lasiosphaeria hispida</name>
    <dbReference type="NCBI Taxonomy" id="260671"/>
    <lineage>
        <taxon>Eukaryota</taxon>
        <taxon>Fungi</taxon>
        <taxon>Dikarya</taxon>
        <taxon>Ascomycota</taxon>
        <taxon>Pezizomycotina</taxon>
        <taxon>Sordariomycetes</taxon>
        <taxon>Sordariomycetidae</taxon>
        <taxon>Sordariales</taxon>
        <taxon>Lasiosphaeriaceae</taxon>
        <taxon>Lasiosphaeria</taxon>
    </lineage>
</organism>
<gene>
    <name evidence="1" type="ORF">B0T25DRAFT_209962</name>
</gene>
<accession>A0AAJ0HJ10</accession>
<name>A0AAJ0HJ10_9PEZI</name>
<proteinExistence type="predicted"/>
<protein>
    <submittedName>
        <fullName evidence="1">Uncharacterized protein</fullName>
    </submittedName>
</protein>
<dbReference type="AlphaFoldDB" id="A0AAJ0HJ10"/>
<evidence type="ECO:0000313" key="1">
    <source>
        <dbReference type="EMBL" id="KAK3353405.1"/>
    </source>
</evidence>
<dbReference type="EMBL" id="JAUIQD010000004">
    <property type="protein sequence ID" value="KAK3353405.1"/>
    <property type="molecule type" value="Genomic_DNA"/>
</dbReference>
<keyword evidence="2" id="KW-1185">Reference proteome</keyword>